<dbReference type="SUPFAM" id="SSF53756">
    <property type="entry name" value="UDP-Glycosyltransferase/glycogen phosphorylase"/>
    <property type="match status" value="1"/>
</dbReference>
<comment type="caution">
    <text evidence="6">The sequence shown here is derived from an EMBL/GenBank/DDBJ whole genome shotgun (WGS) entry which is preliminary data.</text>
</comment>
<keyword evidence="7" id="KW-1185">Reference proteome</keyword>
<sequence>MQASVTLPANFTLLQVVPELETGGAEQTTLDVAQAVVRAGGKALVATKGGRMIARLEADGGKPVLMPVHSKNPLVMLGNAARLADMIRKEKVSLVHARSRAPAFSALWAAHATHTPFVATYHGVYKAKSGLKRWYNAVMTRGDLVIANSDYTRDHVLAEHEIDRDKIVSIPRGVDFSRFDPALVAPERIAALREAWGLKAGDARTVFLLGGRLTRIKGHLSIIEAAAKLKAKGRDDFLILFAGDDQGRTDYRQEVEAAISAAGLSEAIKAVGHCDDMPAAYLLADIAMLPTLVPESFGRAAVEPQAMGRPVLASNHGGVTETVLPGKTGWLVKVGDADAWAQAMAKAIDVGAEKRAAMGVQAAKRARQLYSNDAMCAATLAAYERVLSAREGR</sequence>
<dbReference type="Pfam" id="PF13439">
    <property type="entry name" value="Glyco_transf_4"/>
    <property type="match status" value="1"/>
</dbReference>
<dbReference type="PANTHER" id="PTHR12526:SF640">
    <property type="entry name" value="COLANIC ACID BIOSYNTHESIS GLYCOSYLTRANSFERASE WCAL-RELATED"/>
    <property type="match status" value="1"/>
</dbReference>
<keyword evidence="3" id="KW-0808">Transferase</keyword>
<keyword evidence="2" id="KW-0328">Glycosyltransferase</keyword>
<dbReference type="RefSeq" id="WP_377352085.1">
    <property type="nucleotide sequence ID" value="NZ_JBHTLQ010000002.1"/>
</dbReference>
<dbReference type="PANTHER" id="PTHR12526">
    <property type="entry name" value="GLYCOSYLTRANSFERASE"/>
    <property type="match status" value="1"/>
</dbReference>
<evidence type="ECO:0000256" key="3">
    <source>
        <dbReference type="ARBA" id="ARBA00022679"/>
    </source>
</evidence>
<dbReference type="Pfam" id="PF00534">
    <property type="entry name" value="Glycos_transf_1"/>
    <property type="match status" value="1"/>
</dbReference>
<comment type="similarity">
    <text evidence="1">Belongs to the glycosyltransferase group 1 family. Glycosyltransferase 4 subfamily.</text>
</comment>
<evidence type="ECO:0000256" key="1">
    <source>
        <dbReference type="ARBA" id="ARBA00009481"/>
    </source>
</evidence>
<evidence type="ECO:0000259" key="4">
    <source>
        <dbReference type="Pfam" id="PF00534"/>
    </source>
</evidence>
<organism evidence="6 7">
    <name type="scientific">Phenylobacterium conjunctum</name>
    <dbReference type="NCBI Taxonomy" id="1298959"/>
    <lineage>
        <taxon>Bacteria</taxon>
        <taxon>Pseudomonadati</taxon>
        <taxon>Pseudomonadota</taxon>
        <taxon>Alphaproteobacteria</taxon>
        <taxon>Caulobacterales</taxon>
        <taxon>Caulobacteraceae</taxon>
        <taxon>Phenylobacterium</taxon>
    </lineage>
</organism>
<proteinExistence type="inferred from homology"/>
<evidence type="ECO:0000313" key="6">
    <source>
        <dbReference type="EMBL" id="MFD1189200.1"/>
    </source>
</evidence>
<dbReference type="Gene3D" id="3.40.50.2000">
    <property type="entry name" value="Glycogen Phosphorylase B"/>
    <property type="match status" value="2"/>
</dbReference>
<dbReference type="InterPro" id="IPR028098">
    <property type="entry name" value="Glyco_trans_4-like_N"/>
</dbReference>
<gene>
    <name evidence="6" type="ORF">ACFQ27_01295</name>
</gene>
<evidence type="ECO:0000313" key="7">
    <source>
        <dbReference type="Proteomes" id="UP001597216"/>
    </source>
</evidence>
<dbReference type="InterPro" id="IPR001296">
    <property type="entry name" value="Glyco_trans_1"/>
</dbReference>
<evidence type="ECO:0000259" key="5">
    <source>
        <dbReference type="Pfam" id="PF13439"/>
    </source>
</evidence>
<evidence type="ECO:0000256" key="2">
    <source>
        <dbReference type="ARBA" id="ARBA00022676"/>
    </source>
</evidence>
<dbReference type="CDD" id="cd03819">
    <property type="entry name" value="GT4_WavL-like"/>
    <property type="match status" value="1"/>
</dbReference>
<accession>A0ABW3T0N0</accession>
<feature type="domain" description="Glycosyl transferase family 1" evidence="4">
    <location>
        <begin position="203"/>
        <end position="364"/>
    </location>
</feature>
<name>A0ABW3T0N0_9CAUL</name>
<reference evidence="7" key="1">
    <citation type="journal article" date="2019" name="Int. J. Syst. Evol. Microbiol.">
        <title>The Global Catalogue of Microorganisms (GCM) 10K type strain sequencing project: providing services to taxonomists for standard genome sequencing and annotation.</title>
        <authorList>
            <consortium name="The Broad Institute Genomics Platform"/>
            <consortium name="The Broad Institute Genome Sequencing Center for Infectious Disease"/>
            <person name="Wu L."/>
            <person name="Ma J."/>
        </authorList>
    </citation>
    <scope>NUCLEOTIDE SEQUENCE [LARGE SCALE GENOMIC DNA]</scope>
    <source>
        <strain evidence="7">CCUG 55074</strain>
    </source>
</reference>
<dbReference type="EMBL" id="JBHTLQ010000002">
    <property type="protein sequence ID" value="MFD1189200.1"/>
    <property type="molecule type" value="Genomic_DNA"/>
</dbReference>
<feature type="domain" description="Glycosyltransferase subfamily 4-like N-terminal" evidence="5">
    <location>
        <begin position="23"/>
        <end position="178"/>
    </location>
</feature>
<protein>
    <submittedName>
        <fullName evidence="6">Glycosyltransferase family 4 protein</fullName>
    </submittedName>
</protein>
<dbReference type="Proteomes" id="UP001597216">
    <property type="component" value="Unassembled WGS sequence"/>
</dbReference>